<dbReference type="GO" id="GO:0043916">
    <property type="term" value="F:DNA-7-methylguanine glycosylase activity"/>
    <property type="evidence" value="ECO:0007669"/>
    <property type="project" value="TreeGrafter"/>
</dbReference>
<dbReference type="InterPro" id="IPR010316">
    <property type="entry name" value="AlkA_N"/>
</dbReference>
<dbReference type="RefSeq" id="WP_081127050.1">
    <property type="nucleotide sequence ID" value="NZ_LDOS01000002.1"/>
</dbReference>
<dbReference type="InterPro" id="IPR003265">
    <property type="entry name" value="HhH-GPD_domain"/>
</dbReference>
<dbReference type="Gene3D" id="1.10.340.30">
    <property type="entry name" value="Hypothetical protein, domain 2"/>
    <property type="match status" value="1"/>
</dbReference>
<dbReference type="GO" id="GO:0005737">
    <property type="term" value="C:cytoplasm"/>
    <property type="evidence" value="ECO:0007669"/>
    <property type="project" value="TreeGrafter"/>
</dbReference>
<dbReference type="Proteomes" id="UP000307749">
    <property type="component" value="Unassembled WGS sequence"/>
</dbReference>
<dbReference type="PANTHER" id="PTHR43003:SF5">
    <property type="entry name" value="DNA-3-METHYLADENINE GLYCOSYLASE"/>
    <property type="match status" value="1"/>
</dbReference>
<dbReference type="SMART" id="SM01009">
    <property type="entry name" value="AlkA_N"/>
    <property type="match status" value="1"/>
</dbReference>
<dbReference type="Gene3D" id="3.30.310.20">
    <property type="entry name" value="DNA-3-methyladenine glycosylase AlkA, N-terminal domain"/>
    <property type="match status" value="1"/>
</dbReference>
<dbReference type="SMART" id="SM00478">
    <property type="entry name" value="ENDO3c"/>
    <property type="match status" value="1"/>
</dbReference>
<sequence>MELRLEARAPFRLDLTVWALRRQPGNRIDTWQSGVYRRSFGSHTGAVFAEVQQRGSTQQPMLQVRLHGVAVDDPARREDIVVVLRRMLGLDVDLSGFYAQAAGDPDLGPLVLRYRGLKPPRFATLFEALANAVACQQVSLASGIALLGHLSAQFGPAHPLAPELHAFPRPQDLCDADSHALRALGFSQQKTGYLTGLARDLARGKLTAAALEVADDAGAMRMLSTLRGIKRWSAQYVALRGLGRLGVFPVDDVGAHKHLAAWLGLPRLDAEATAALVRRWQPYAGLVYFHVLLRRLEEAGHLRIDTPAGSE</sequence>
<gene>
    <name evidence="8" type="ORF">B1806_03465</name>
</gene>
<evidence type="ECO:0000259" key="7">
    <source>
        <dbReference type="SMART" id="SM01009"/>
    </source>
</evidence>
<dbReference type="EC" id="3.2.2.21" evidence="3"/>
<dbReference type="GO" id="GO:0008725">
    <property type="term" value="F:DNA-3-methyladenine glycosylase activity"/>
    <property type="evidence" value="ECO:0007669"/>
    <property type="project" value="TreeGrafter"/>
</dbReference>
<name>A0A4S3KQW4_9GAMM</name>
<protein>
    <recommendedName>
        <fullName evidence="3">DNA-3-methyladenine glycosylase II</fullName>
        <ecNumber evidence="3">3.2.2.21</ecNumber>
    </recommendedName>
</protein>
<keyword evidence="5" id="KW-0234">DNA repair</keyword>
<evidence type="ECO:0000259" key="6">
    <source>
        <dbReference type="SMART" id="SM00478"/>
    </source>
</evidence>
<organism evidence="8 9">
    <name type="scientific">Metallibacterium scheffleri</name>
    <dbReference type="NCBI Taxonomy" id="993689"/>
    <lineage>
        <taxon>Bacteria</taxon>
        <taxon>Pseudomonadati</taxon>
        <taxon>Pseudomonadota</taxon>
        <taxon>Gammaproteobacteria</taxon>
        <taxon>Lysobacterales</taxon>
        <taxon>Rhodanobacteraceae</taxon>
        <taxon>Metallibacterium</taxon>
    </lineage>
</organism>
<evidence type="ECO:0000256" key="2">
    <source>
        <dbReference type="ARBA" id="ARBA00010817"/>
    </source>
</evidence>
<dbReference type="CDD" id="cd00056">
    <property type="entry name" value="ENDO3c"/>
    <property type="match status" value="1"/>
</dbReference>
<evidence type="ECO:0000256" key="3">
    <source>
        <dbReference type="ARBA" id="ARBA00012000"/>
    </source>
</evidence>
<dbReference type="GO" id="GO:0032993">
    <property type="term" value="C:protein-DNA complex"/>
    <property type="evidence" value="ECO:0007669"/>
    <property type="project" value="TreeGrafter"/>
</dbReference>
<feature type="domain" description="DNA-3-methyladenine glycosylase AlkA N-terminal" evidence="7">
    <location>
        <begin position="2"/>
        <end position="124"/>
    </location>
</feature>
<evidence type="ECO:0000313" key="9">
    <source>
        <dbReference type="Proteomes" id="UP000307749"/>
    </source>
</evidence>
<dbReference type="EMBL" id="MWQO01000012">
    <property type="protein sequence ID" value="THD11457.1"/>
    <property type="molecule type" value="Genomic_DNA"/>
</dbReference>
<keyword evidence="4" id="KW-0227">DNA damage</keyword>
<evidence type="ECO:0000256" key="5">
    <source>
        <dbReference type="ARBA" id="ARBA00023204"/>
    </source>
</evidence>
<reference evidence="8 9" key="1">
    <citation type="submission" date="2017-02" db="EMBL/GenBank/DDBJ databases">
        <title>Whole genome sequencing of Metallibacterium scheffleri DSM 24874 (T).</title>
        <authorList>
            <person name="Kumar S."/>
            <person name="Patil P."/>
            <person name="Patil P.B."/>
        </authorList>
    </citation>
    <scope>NUCLEOTIDE SEQUENCE [LARGE SCALE GENOMIC DNA]</scope>
    <source>
        <strain evidence="8 9">DSM 24874</strain>
    </source>
</reference>
<accession>A0A4S3KQW4</accession>
<proteinExistence type="inferred from homology"/>
<dbReference type="PROSITE" id="PS00516">
    <property type="entry name" value="ALKYLBASE_DNA_GLYCOS"/>
    <property type="match status" value="1"/>
</dbReference>
<dbReference type="Pfam" id="PF06029">
    <property type="entry name" value="AlkA_N"/>
    <property type="match status" value="1"/>
</dbReference>
<dbReference type="InterPro" id="IPR037046">
    <property type="entry name" value="AlkA_N_sf"/>
</dbReference>
<keyword evidence="9" id="KW-1185">Reference proteome</keyword>
<dbReference type="STRING" id="993689.GCA_002077135_01697"/>
<comment type="similarity">
    <text evidence="2">Belongs to the alkylbase DNA glycosidase AlkA family.</text>
</comment>
<dbReference type="SUPFAM" id="SSF48150">
    <property type="entry name" value="DNA-glycosylase"/>
    <property type="match status" value="1"/>
</dbReference>
<comment type="catalytic activity">
    <reaction evidence="1">
        <text>Hydrolysis of alkylated DNA, releasing 3-methyladenine, 3-methylguanine, 7-methylguanine and 7-methyladenine.</text>
        <dbReference type="EC" id="3.2.2.21"/>
    </reaction>
</comment>
<dbReference type="GO" id="GO:0006307">
    <property type="term" value="P:DNA alkylation repair"/>
    <property type="evidence" value="ECO:0007669"/>
    <property type="project" value="TreeGrafter"/>
</dbReference>
<dbReference type="InterPro" id="IPR011257">
    <property type="entry name" value="DNA_glycosylase"/>
</dbReference>
<dbReference type="OrthoDB" id="9811249at2"/>
<dbReference type="PANTHER" id="PTHR43003">
    <property type="entry name" value="DNA-3-METHYLADENINE GLYCOSYLASE"/>
    <property type="match status" value="1"/>
</dbReference>
<comment type="caution">
    <text evidence="8">The sequence shown here is derived from an EMBL/GenBank/DDBJ whole genome shotgun (WGS) entry which is preliminary data.</text>
</comment>
<evidence type="ECO:0000313" key="8">
    <source>
        <dbReference type="EMBL" id="THD11457.1"/>
    </source>
</evidence>
<evidence type="ECO:0000256" key="1">
    <source>
        <dbReference type="ARBA" id="ARBA00000086"/>
    </source>
</evidence>
<dbReference type="Pfam" id="PF00730">
    <property type="entry name" value="HhH-GPD"/>
    <property type="match status" value="1"/>
</dbReference>
<dbReference type="InterPro" id="IPR000035">
    <property type="entry name" value="Alkylbase_DNA_glycsylse_CS"/>
</dbReference>
<dbReference type="AlphaFoldDB" id="A0A4S3KQW4"/>
<evidence type="ECO:0000256" key="4">
    <source>
        <dbReference type="ARBA" id="ARBA00022763"/>
    </source>
</evidence>
<dbReference type="GO" id="GO:0032131">
    <property type="term" value="F:alkylated DNA binding"/>
    <property type="evidence" value="ECO:0007669"/>
    <property type="project" value="TreeGrafter"/>
</dbReference>
<feature type="domain" description="HhH-GPD" evidence="6">
    <location>
        <begin position="134"/>
        <end position="296"/>
    </location>
</feature>
<dbReference type="InterPro" id="IPR051912">
    <property type="entry name" value="Alkylbase_DNA_Glycosylase/TA"/>
</dbReference>
<dbReference type="GO" id="GO:0006285">
    <property type="term" value="P:base-excision repair, AP site formation"/>
    <property type="evidence" value="ECO:0007669"/>
    <property type="project" value="TreeGrafter"/>
</dbReference>